<protein>
    <submittedName>
        <fullName evidence="1">Uncharacterized protein</fullName>
    </submittedName>
</protein>
<proteinExistence type="predicted"/>
<organism evidence="1 2">
    <name type="scientific">Penicillium atrosanguineum</name>
    <dbReference type="NCBI Taxonomy" id="1132637"/>
    <lineage>
        <taxon>Eukaryota</taxon>
        <taxon>Fungi</taxon>
        <taxon>Dikarya</taxon>
        <taxon>Ascomycota</taxon>
        <taxon>Pezizomycotina</taxon>
        <taxon>Eurotiomycetes</taxon>
        <taxon>Eurotiomycetidae</taxon>
        <taxon>Eurotiales</taxon>
        <taxon>Aspergillaceae</taxon>
        <taxon>Penicillium</taxon>
    </lineage>
</organism>
<sequence>MKIPDRAEDTDQHFDPADMKKLKNVASCLMGDLAGLVQFTKEVVSSDDLKVVREGSCFRLVPGIGVPTLARLSDASLGDEV</sequence>
<dbReference type="Proteomes" id="UP001147746">
    <property type="component" value="Unassembled WGS sequence"/>
</dbReference>
<dbReference type="AlphaFoldDB" id="A0A9W9PLF3"/>
<dbReference type="EMBL" id="JAPZBO010000010">
    <property type="protein sequence ID" value="KAJ5299246.1"/>
    <property type="molecule type" value="Genomic_DNA"/>
</dbReference>
<dbReference type="OrthoDB" id="498204at2759"/>
<evidence type="ECO:0000313" key="1">
    <source>
        <dbReference type="EMBL" id="KAJ5299246.1"/>
    </source>
</evidence>
<name>A0A9W9PLF3_9EURO</name>
<comment type="caution">
    <text evidence="1">The sequence shown here is derived from an EMBL/GenBank/DDBJ whole genome shotgun (WGS) entry which is preliminary data.</text>
</comment>
<reference evidence="1" key="1">
    <citation type="submission" date="2022-12" db="EMBL/GenBank/DDBJ databases">
        <authorList>
            <person name="Petersen C."/>
        </authorList>
    </citation>
    <scope>NUCLEOTIDE SEQUENCE</scope>
    <source>
        <strain evidence="1">IBT 21472</strain>
    </source>
</reference>
<reference evidence="1" key="2">
    <citation type="journal article" date="2023" name="IMA Fungus">
        <title>Comparative genomic study of the Penicillium genus elucidates a diverse pangenome and 15 lateral gene transfer events.</title>
        <authorList>
            <person name="Petersen C."/>
            <person name="Sorensen T."/>
            <person name="Nielsen M.R."/>
            <person name="Sondergaard T.E."/>
            <person name="Sorensen J.L."/>
            <person name="Fitzpatrick D.A."/>
            <person name="Frisvad J.C."/>
            <person name="Nielsen K.L."/>
        </authorList>
    </citation>
    <scope>NUCLEOTIDE SEQUENCE</scope>
    <source>
        <strain evidence="1">IBT 21472</strain>
    </source>
</reference>
<accession>A0A9W9PLF3</accession>
<evidence type="ECO:0000313" key="2">
    <source>
        <dbReference type="Proteomes" id="UP001147746"/>
    </source>
</evidence>
<gene>
    <name evidence="1" type="ORF">N7476_010803</name>
</gene>
<keyword evidence="2" id="KW-1185">Reference proteome</keyword>